<evidence type="ECO:0000256" key="1">
    <source>
        <dbReference type="SAM" id="Phobius"/>
    </source>
</evidence>
<protein>
    <submittedName>
        <fullName evidence="2">Uncharacterized protein</fullName>
    </submittedName>
</protein>
<proteinExistence type="predicted"/>
<dbReference type="AlphaFoldDB" id="A0A195FD42"/>
<name>A0A195FD42_9HYME</name>
<evidence type="ECO:0000313" key="3">
    <source>
        <dbReference type="Proteomes" id="UP000078541"/>
    </source>
</evidence>
<keyword evidence="1" id="KW-0812">Transmembrane</keyword>
<accession>A0A195FD42</accession>
<sequence>ISIYDIYRDLKFWPGHRFAVLKMNAFIASLIYNFYLEPINHLKNLRLQANIIILSYSNSYMICSCQQN</sequence>
<dbReference type="Proteomes" id="UP000078541">
    <property type="component" value="Unassembled WGS sequence"/>
</dbReference>
<keyword evidence="1" id="KW-0472">Membrane</keyword>
<dbReference type="EMBL" id="KQ981656">
    <property type="protein sequence ID" value="KYN38575.1"/>
    <property type="molecule type" value="Genomic_DNA"/>
</dbReference>
<gene>
    <name evidence="2" type="ORF">ALC56_07058</name>
</gene>
<feature type="non-terminal residue" evidence="2">
    <location>
        <position position="1"/>
    </location>
</feature>
<evidence type="ECO:0000313" key="2">
    <source>
        <dbReference type="EMBL" id="KYN38575.1"/>
    </source>
</evidence>
<feature type="transmembrane region" description="Helical" evidence="1">
    <location>
        <begin position="18"/>
        <end position="36"/>
    </location>
</feature>
<keyword evidence="1" id="KW-1133">Transmembrane helix</keyword>
<keyword evidence="3" id="KW-1185">Reference proteome</keyword>
<reference evidence="2 3" key="1">
    <citation type="submission" date="2016-03" db="EMBL/GenBank/DDBJ databases">
        <title>Trachymyrmex septentrionalis WGS genome.</title>
        <authorList>
            <person name="Nygaard S."/>
            <person name="Hu H."/>
            <person name="Boomsma J."/>
            <person name="Zhang G."/>
        </authorList>
    </citation>
    <scope>NUCLEOTIDE SEQUENCE [LARGE SCALE GENOMIC DNA]</scope>
    <source>
        <strain evidence="2">Tsep2-gDNA-1</strain>
        <tissue evidence="2">Whole body</tissue>
    </source>
</reference>
<organism evidence="2 3">
    <name type="scientific">Trachymyrmex septentrionalis</name>
    <dbReference type="NCBI Taxonomy" id="34720"/>
    <lineage>
        <taxon>Eukaryota</taxon>
        <taxon>Metazoa</taxon>
        <taxon>Ecdysozoa</taxon>
        <taxon>Arthropoda</taxon>
        <taxon>Hexapoda</taxon>
        <taxon>Insecta</taxon>
        <taxon>Pterygota</taxon>
        <taxon>Neoptera</taxon>
        <taxon>Endopterygota</taxon>
        <taxon>Hymenoptera</taxon>
        <taxon>Apocrita</taxon>
        <taxon>Aculeata</taxon>
        <taxon>Formicoidea</taxon>
        <taxon>Formicidae</taxon>
        <taxon>Myrmicinae</taxon>
        <taxon>Trachymyrmex</taxon>
    </lineage>
</organism>